<feature type="transmembrane region" description="Helical" evidence="1">
    <location>
        <begin position="39"/>
        <end position="56"/>
    </location>
</feature>
<gene>
    <name evidence="2" type="ORF">E4021_00725</name>
</gene>
<reference evidence="2 3" key="1">
    <citation type="submission" date="2019-04" db="EMBL/GenBank/DDBJ databases">
        <title>Lewinella litorea sp. nov., isolated from a marine sand.</title>
        <authorList>
            <person name="Yoon J.-H."/>
        </authorList>
    </citation>
    <scope>NUCLEOTIDE SEQUENCE [LARGE SCALE GENOMIC DNA]</scope>
    <source>
        <strain evidence="2 3">HSMS-39</strain>
    </source>
</reference>
<dbReference type="RefSeq" id="WP_136455979.1">
    <property type="nucleotide sequence ID" value="NZ_SRSF01000001.1"/>
</dbReference>
<dbReference type="AlphaFoldDB" id="A0A4V6S265"/>
<keyword evidence="1" id="KW-1133">Transmembrane helix</keyword>
<proteinExistence type="predicted"/>
<keyword evidence="1" id="KW-0812">Transmembrane</keyword>
<comment type="caution">
    <text evidence="2">The sequence shown here is derived from an EMBL/GenBank/DDBJ whole genome shotgun (WGS) entry which is preliminary data.</text>
</comment>
<name>A0A4V6S265_9BACT</name>
<protein>
    <submittedName>
        <fullName evidence="2">Uncharacterized protein</fullName>
    </submittedName>
</protein>
<organism evidence="2 3">
    <name type="scientific">Neolewinella litorea</name>
    <dbReference type="NCBI Taxonomy" id="2562452"/>
    <lineage>
        <taxon>Bacteria</taxon>
        <taxon>Pseudomonadati</taxon>
        <taxon>Bacteroidota</taxon>
        <taxon>Saprospiria</taxon>
        <taxon>Saprospirales</taxon>
        <taxon>Lewinellaceae</taxon>
        <taxon>Neolewinella</taxon>
    </lineage>
</organism>
<evidence type="ECO:0000313" key="2">
    <source>
        <dbReference type="EMBL" id="THH41153.1"/>
    </source>
</evidence>
<dbReference type="EMBL" id="SRSF01000001">
    <property type="protein sequence ID" value="THH41153.1"/>
    <property type="molecule type" value="Genomic_DNA"/>
</dbReference>
<keyword evidence="1" id="KW-0472">Membrane</keyword>
<evidence type="ECO:0000313" key="3">
    <source>
        <dbReference type="Proteomes" id="UP000308528"/>
    </source>
</evidence>
<sequence length="66" mass="7495">MKRALYLLSVLLYTPLLPGQVGVEENPEIDPDAPWYESPTLWILLAVGLVVALLVLRRKSRRPTRP</sequence>
<keyword evidence="3" id="KW-1185">Reference proteome</keyword>
<evidence type="ECO:0000256" key="1">
    <source>
        <dbReference type="SAM" id="Phobius"/>
    </source>
</evidence>
<dbReference type="Proteomes" id="UP000308528">
    <property type="component" value="Unassembled WGS sequence"/>
</dbReference>
<accession>A0A4V6S265</accession>